<dbReference type="InterPro" id="IPR042635">
    <property type="entry name" value="MEGF10/SREC1/2-like"/>
</dbReference>
<accession>A0A9W3AD40</accession>
<feature type="chain" id="PRO_5040963684" evidence="3">
    <location>
        <begin position="26"/>
        <end position="736"/>
    </location>
</feature>
<reference evidence="5" key="1">
    <citation type="submission" date="2025-08" db="UniProtKB">
        <authorList>
            <consortium name="RefSeq"/>
        </authorList>
    </citation>
    <scope>IDENTIFICATION</scope>
</reference>
<sequence>MYTCFFVCIVAASAVLNSYQQAAQACENGWFGPECQYKCRCQQTCSPEGECPGQCDVGWFGYKCQYSLVTYTATTGQSQDDLTFPLNDNNENTCVAIGNQAIVITFINICYKPWIRLHTQDPDLLYSLKITLLDKQNQSAVLTSKERYIVQHEIVDIHILVENFFVRRMILEGEAIQRLCSLWILKGQNVATKQSVYYSTSDIVGIDTGLPQYPQATDEAITCNRNDDGVAGTTWQVVLKTPFLIKQVDFFVNDSIGGSRYFTIKKFDIYNALYNVYITPTGPSNNYYGSVSWYTTPTKAFTFSVTNSGTNTNQILLLCEVLAYSDCNEGTWGVQCQNTCNKSCPTTCRFDDGLCNDGCFGYSDPPRCAKACEAGTWGLNCTKKCSNHCFNSSCDRNTGVCDKGCLGYSNPPDCTLECETGFWGLNCINTCDRCVDFSCNGKTGWCDKGCVVANDPSYCMITCRPGTWGVNCSNTCSNHCFNSSCDSKIGLCDRGCLGYSDYPDCTLACTPGTWGVNCSNTCSNQCFNSSCNSKTGLCDRGCLGYSDYPDCTLACRPGTWGVNCSNTCSNHCFNSSCDSKIGLCDRGCLGYSDYPDCTLACSAGSWGVNCTGKCSDSCVELSCDSKTGFCKQGCIGNDGSLHCNIIIMNSEVISQQTIVTIAASATAVLVAIIICIIVLKLKGTICLKKIRTIPQPEVRPEENFASGGYVSINDNGEFNANYDRLAMPSTDDSSFG</sequence>
<dbReference type="GO" id="GO:0005044">
    <property type="term" value="F:scavenger receptor activity"/>
    <property type="evidence" value="ECO:0007669"/>
    <property type="project" value="InterPro"/>
</dbReference>
<dbReference type="RefSeq" id="XP_055885060.1">
    <property type="nucleotide sequence ID" value="XM_056029085.1"/>
</dbReference>
<gene>
    <name evidence="5" type="primary">LOC106075751</name>
</gene>
<organism evidence="4 5">
    <name type="scientific">Biomphalaria glabrata</name>
    <name type="common">Bloodfluke planorb</name>
    <name type="synonym">Freshwater snail</name>
    <dbReference type="NCBI Taxonomy" id="6526"/>
    <lineage>
        <taxon>Eukaryota</taxon>
        <taxon>Metazoa</taxon>
        <taxon>Spiralia</taxon>
        <taxon>Lophotrochozoa</taxon>
        <taxon>Mollusca</taxon>
        <taxon>Gastropoda</taxon>
        <taxon>Heterobranchia</taxon>
        <taxon>Euthyneura</taxon>
        <taxon>Panpulmonata</taxon>
        <taxon>Hygrophila</taxon>
        <taxon>Lymnaeoidea</taxon>
        <taxon>Planorbidae</taxon>
        <taxon>Biomphalaria</taxon>
    </lineage>
</organism>
<keyword evidence="3" id="KW-0732">Signal</keyword>
<evidence type="ECO:0000256" key="1">
    <source>
        <dbReference type="ARBA" id="ARBA00022536"/>
    </source>
</evidence>
<dbReference type="Gene3D" id="2.170.300.10">
    <property type="entry name" value="Tie2 ligand-binding domain superfamily"/>
    <property type="match status" value="2"/>
</dbReference>
<feature type="transmembrane region" description="Helical" evidence="2">
    <location>
        <begin position="658"/>
        <end position="681"/>
    </location>
</feature>
<keyword evidence="4" id="KW-1185">Reference proteome</keyword>
<dbReference type="PANTHER" id="PTHR24043:SF8">
    <property type="entry name" value="EGF-LIKE DOMAIN-CONTAINING PROTEIN"/>
    <property type="match status" value="1"/>
</dbReference>
<dbReference type="AlphaFoldDB" id="A0A9W3AD40"/>
<evidence type="ECO:0000256" key="2">
    <source>
        <dbReference type="SAM" id="Phobius"/>
    </source>
</evidence>
<evidence type="ECO:0000313" key="5">
    <source>
        <dbReference type="RefSeq" id="XP_055885060.1"/>
    </source>
</evidence>
<dbReference type="OrthoDB" id="10252017at2759"/>
<protein>
    <submittedName>
        <fullName evidence="5">Uncharacterized protein LOC106075751 isoform X1</fullName>
    </submittedName>
</protein>
<dbReference type="PANTHER" id="PTHR24043">
    <property type="entry name" value="SCAVENGER RECEPTOR CLASS F"/>
    <property type="match status" value="1"/>
</dbReference>
<name>A0A9W3AD40_BIOGL</name>
<proteinExistence type="predicted"/>
<keyword evidence="2" id="KW-0472">Membrane</keyword>
<dbReference type="GeneID" id="106075751"/>
<keyword evidence="1" id="KW-0245">EGF-like domain</keyword>
<keyword evidence="2" id="KW-0812">Transmembrane</keyword>
<keyword evidence="2" id="KW-1133">Transmembrane helix</keyword>
<feature type="signal peptide" evidence="3">
    <location>
        <begin position="1"/>
        <end position="25"/>
    </location>
</feature>
<dbReference type="Proteomes" id="UP001165740">
    <property type="component" value="Chromosome 5"/>
</dbReference>
<evidence type="ECO:0000256" key="3">
    <source>
        <dbReference type="SAM" id="SignalP"/>
    </source>
</evidence>
<evidence type="ECO:0000313" key="4">
    <source>
        <dbReference type="Proteomes" id="UP001165740"/>
    </source>
</evidence>